<evidence type="ECO:0000313" key="2">
    <source>
        <dbReference type="EMBL" id="MAA14619.1"/>
    </source>
</evidence>
<organism evidence="2">
    <name type="scientific">Rhipicephalus zambeziensis</name>
    <dbReference type="NCBI Taxonomy" id="60191"/>
    <lineage>
        <taxon>Eukaryota</taxon>
        <taxon>Metazoa</taxon>
        <taxon>Ecdysozoa</taxon>
        <taxon>Arthropoda</taxon>
        <taxon>Chelicerata</taxon>
        <taxon>Arachnida</taxon>
        <taxon>Acari</taxon>
        <taxon>Parasitiformes</taxon>
        <taxon>Ixodida</taxon>
        <taxon>Ixodoidea</taxon>
        <taxon>Ixodidae</taxon>
        <taxon>Rhipicephalinae</taxon>
        <taxon>Rhipicephalus</taxon>
        <taxon>Rhipicephalus</taxon>
    </lineage>
</organism>
<feature type="transmembrane region" description="Helical" evidence="1">
    <location>
        <begin position="89"/>
        <end position="106"/>
    </location>
</feature>
<sequence>MGPHRNMVNARGKGSQHSDSVTIHNRLHTAAGAGFQESSILQQRSLYKYTRTHGRKLDDLSALPPYQAISKSPSWLFIYLGSTVRVSSFLNNVNFLFFFLLLGLHLR</sequence>
<evidence type="ECO:0000256" key="1">
    <source>
        <dbReference type="SAM" id="Phobius"/>
    </source>
</evidence>
<dbReference type="AlphaFoldDB" id="A0A224YFW0"/>
<protein>
    <submittedName>
        <fullName evidence="2">Uncharacterized protein</fullName>
    </submittedName>
</protein>
<proteinExistence type="predicted"/>
<keyword evidence="1" id="KW-1133">Transmembrane helix</keyword>
<dbReference type="EMBL" id="GFPF01003473">
    <property type="protein sequence ID" value="MAA14619.1"/>
    <property type="molecule type" value="Transcribed_RNA"/>
</dbReference>
<accession>A0A224YFW0</accession>
<reference evidence="2" key="1">
    <citation type="journal article" date="2017" name="Parasit. Vectors">
        <title>Sialotranscriptomics of Rhipicephalus zambeziensis reveals intricate expression profiles of secretory proteins and suggests tight temporal transcriptional regulation during blood-feeding.</title>
        <authorList>
            <person name="de Castro M.H."/>
            <person name="de Klerk D."/>
            <person name="Pienaar R."/>
            <person name="Rees D.J.G."/>
            <person name="Mans B.J."/>
        </authorList>
    </citation>
    <scope>NUCLEOTIDE SEQUENCE</scope>
    <source>
        <tissue evidence="2">Salivary glands</tissue>
    </source>
</reference>
<keyword evidence="1" id="KW-0472">Membrane</keyword>
<name>A0A224YFW0_9ACAR</name>
<keyword evidence="1" id="KW-0812">Transmembrane</keyword>